<protein>
    <submittedName>
        <fullName evidence="2">Uncharacterized protein</fullName>
    </submittedName>
</protein>
<feature type="compositionally biased region" description="Basic and acidic residues" evidence="1">
    <location>
        <begin position="1"/>
        <end position="26"/>
    </location>
</feature>
<gene>
    <name evidence="2" type="ORF">G5575_04900</name>
</gene>
<feature type="region of interest" description="Disordered" evidence="1">
    <location>
        <begin position="1"/>
        <end position="52"/>
    </location>
</feature>
<feature type="compositionally biased region" description="Basic and acidic residues" evidence="1">
    <location>
        <begin position="33"/>
        <end position="52"/>
    </location>
</feature>
<evidence type="ECO:0000313" key="3">
    <source>
        <dbReference type="Proteomes" id="UP000474802"/>
    </source>
</evidence>
<organism evidence="2 3">
    <name type="scientific">Devosia aurantiaca</name>
    <dbReference type="NCBI Taxonomy" id="2714858"/>
    <lineage>
        <taxon>Bacteria</taxon>
        <taxon>Pseudomonadati</taxon>
        <taxon>Pseudomonadota</taxon>
        <taxon>Alphaproteobacteria</taxon>
        <taxon>Hyphomicrobiales</taxon>
        <taxon>Devosiaceae</taxon>
        <taxon>Devosia</taxon>
    </lineage>
</organism>
<evidence type="ECO:0000313" key="2">
    <source>
        <dbReference type="EMBL" id="NGP17106.1"/>
    </source>
</evidence>
<dbReference type="Proteomes" id="UP000474802">
    <property type="component" value="Unassembled WGS sequence"/>
</dbReference>
<reference evidence="2 3" key="2">
    <citation type="submission" date="2020-03" db="EMBL/GenBank/DDBJ databases">
        <title>Devosia chinhatensis sp. nov., isolated from a hexachlorocyclohexane (HCH) dump site in India.</title>
        <authorList>
            <person name="Kumar M."/>
            <person name="Lal R."/>
        </authorList>
    </citation>
    <scope>NUCLEOTIDE SEQUENCE [LARGE SCALE GENOMIC DNA]</scope>
    <source>
        <strain evidence="2 3">H239</strain>
    </source>
</reference>
<evidence type="ECO:0000256" key="1">
    <source>
        <dbReference type="SAM" id="MobiDB-lite"/>
    </source>
</evidence>
<dbReference type="RefSeq" id="WP_164533321.1">
    <property type="nucleotide sequence ID" value="NZ_JAALFG010000001.1"/>
</dbReference>
<dbReference type="EMBL" id="JAALFG010000001">
    <property type="protein sequence ID" value="NGP17106.1"/>
    <property type="molecule type" value="Genomic_DNA"/>
</dbReference>
<proteinExistence type="predicted"/>
<keyword evidence="3" id="KW-1185">Reference proteome</keyword>
<accession>A0A6M1SKR9</accession>
<comment type="caution">
    <text evidence="2">The sequence shown here is derived from an EMBL/GenBank/DDBJ whole genome shotgun (WGS) entry which is preliminary data.</text>
</comment>
<reference evidence="2 3" key="1">
    <citation type="submission" date="2020-02" db="EMBL/GenBank/DDBJ databases">
        <authorList>
            <person name="Khan S.A."/>
            <person name="Jeon C.O."/>
            <person name="Chun B.H."/>
        </authorList>
    </citation>
    <scope>NUCLEOTIDE SEQUENCE [LARGE SCALE GENOMIC DNA]</scope>
    <source>
        <strain evidence="2 3">H239</strain>
    </source>
</reference>
<sequence length="52" mass="5854">MPRTEKPGNAKQDDDTKSLNDTREDTEQPAGEFAKEDDADKIGKKDPHGNRR</sequence>
<name>A0A6M1SKR9_9HYPH</name>
<dbReference type="AlphaFoldDB" id="A0A6M1SKR9"/>